<feature type="chain" id="PRO_5012821615" description="Pilus assembly protein PilP" evidence="1">
    <location>
        <begin position="22"/>
        <end position="130"/>
    </location>
</feature>
<dbReference type="Pfam" id="PF04351">
    <property type="entry name" value="PilP"/>
    <property type="match status" value="1"/>
</dbReference>
<organism evidence="2 3">
    <name type="scientific">Rodentibacter genomosp. 1</name>
    <dbReference type="NCBI Taxonomy" id="1908264"/>
    <lineage>
        <taxon>Bacteria</taxon>
        <taxon>Pseudomonadati</taxon>
        <taxon>Pseudomonadota</taxon>
        <taxon>Gammaproteobacteria</taxon>
        <taxon>Pasteurellales</taxon>
        <taxon>Pasteurellaceae</taxon>
        <taxon>Rodentibacter</taxon>
    </lineage>
</organism>
<gene>
    <name evidence="2" type="ORF">BKK54_08410</name>
</gene>
<comment type="caution">
    <text evidence="2">The sequence shown here is derived from an EMBL/GenBank/DDBJ whole genome shotgun (WGS) entry which is preliminary data.</text>
</comment>
<protein>
    <recommendedName>
        <fullName evidence="4">Pilus assembly protein PilP</fullName>
    </recommendedName>
</protein>
<evidence type="ECO:0008006" key="4">
    <source>
        <dbReference type="Google" id="ProtNLM"/>
    </source>
</evidence>
<evidence type="ECO:0000313" key="2">
    <source>
        <dbReference type="EMBL" id="OOF49692.1"/>
    </source>
</evidence>
<keyword evidence="1" id="KW-0732">Signal</keyword>
<dbReference type="RefSeq" id="WP_077542660.1">
    <property type="nucleotide sequence ID" value="NZ_MLHN01000014.1"/>
</dbReference>
<dbReference type="InterPro" id="IPR007446">
    <property type="entry name" value="PilP"/>
</dbReference>
<dbReference type="Gene3D" id="2.30.30.830">
    <property type="match status" value="1"/>
</dbReference>
<proteinExistence type="predicted"/>
<keyword evidence="3" id="KW-1185">Reference proteome</keyword>
<evidence type="ECO:0000313" key="3">
    <source>
        <dbReference type="Proteomes" id="UP000188481"/>
    </source>
</evidence>
<name>A0A1V3J3I3_9PAST</name>
<reference evidence="2 3" key="1">
    <citation type="submission" date="2016-10" db="EMBL/GenBank/DDBJ databases">
        <title>Rodentibacter gen. nov. and new species.</title>
        <authorList>
            <person name="Christensen H."/>
        </authorList>
    </citation>
    <scope>NUCLEOTIDE SEQUENCE [LARGE SCALE GENOMIC DNA]</scope>
    <source>
        <strain evidence="3">ppn416</strain>
    </source>
</reference>
<dbReference type="STRING" id="1908264.BKK54_08410"/>
<dbReference type="Proteomes" id="UP000188481">
    <property type="component" value="Unassembled WGS sequence"/>
</dbReference>
<accession>A0A1V3J3I3</accession>
<dbReference type="EMBL" id="MLHN01000014">
    <property type="protein sequence ID" value="OOF49692.1"/>
    <property type="molecule type" value="Genomic_DNA"/>
</dbReference>
<feature type="signal peptide" evidence="1">
    <location>
        <begin position="1"/>
        <end position="21"/>
    </location>
</feature>
<evidence type="ECO:0000256" key="1">
    <source>
        <dbReference type="SAM" id="SignalP"/>
    </source>
</evidence>
<dbReference type="AlphaFoldDB" id="A0A1V3J3I3"/>
<sequence length="130" mass="14798">MLKARHFLELGCLLFSLNAVAADPFDHTQRQTGENKVNLPKITKEKCAFKEPSFATESAFEQLKLVGVILYKNRPEALFLDPQQQLIMVKQGYRLGQEGYLVQQIEKSGITLLRSKVGQCEQTTPLELRF</sequence>